<feature type="domain" description="Peptidase A1" evidence="2">
    <location>
        <begin position="36"/>
        <end position="339"/>
    </location>
</feature>
<sequence length="359" mass="38547">MNPANIFLSLLSISTAAQAAFNVPTAKVVRGTDFPYGVELSVGAQKSVVKLDNTVGDILLTKDSGFDIVHLIEGLNKDVSVDFENFGKNFKEGLNKINNLIWGKESISFGGSDITYKDVVIGATADSKESSIFGLANPFTVGTNDTRFWDIVQELGGSPSFSFGLSTAPSNEELEGWLTFGGVASSLFENLTTIPLIGEDQTLQVALSAVKVLTGKEELTRLTNVTYRAEFNLGVKLSTLPLGLLKDILYQLGYVELTTDAAGLFIVGCDELQSFEYEFNELVSITVPIRQISTQNDDGTCSLAIIPIDDDADTVTIAGSLLGLIYFSVDFREGDISVGQAIFPGIVADPHFEVTPLSP</sequence>
<dbReference type="InterPro" id="IPR033121">
    <property type="entry name" value="PEPTIDASE_A1"/>
</dbReference>
<dbReference type="SUPFAM" id="SSF50630">
    <property type="entry name" value="Acid proteases"/>
    <property type="match status" value="1"/>
</dbReference>
<evidence type="ECO:0000313" key="3">
    <source>
        <dbReference type="EMBL" id="CEP23381.1"/>
    </source>
</evidence>
<dbReference type="AlphaFoldDB" id="A0A0H5C5V4"/>
<dbReference type="Pfam" id="PF00026">
    <property type="entry name" value="Asp"/>
    <property type="match status" value="1"/>
</dbReference>
<proteinExistence type="predicted"/>
<dbReference type="InterPro" id="IPR021109">
    <property type="entry name" value="Peptidase_aspartic_dom_sf"/>
</dbReference>
<keyword evidence="1" id="KW-0732">Signal</keyword>
<evidence type="ECO:0000256" key="1">
    <source>
        <dbReference type="SAM" id="SignalP"/>
    </source>
</evidence>
<reference evidence="4" key="1">
    <citation type="journal article" date="2015" name="J. Biotechnol.">
        <title>The structure of the Cyberlindnera jadinii genome and its relation to Candida utilis analyzed by the occurrence of single nucleotide polymorphisms.</title>
        <authorList>
            <person name="Rupp O."/>
            <person name="Brinkrolf K."/>
            <person name="Buerth C."/>
            <person name="Kunigo M."/>
            <person name="Schneider J."/>
            <person name="Jaenicke S."/>
            <person name="Goesmann A."/>
            <person name="Puehler A."/>
            <person name="Jaeger K.-E."/>
            <person name="Ernst J.F."/>
        </authorList>
    </citation>
    <scope>NUCLEOTIDE SEQUENCE [LARGE SCALE GENOMIC DNA]</scope>
    <source>
        <strain evidence="4">ATCC 18201 / CBS 1600 / BCRC 20928 / JCM 3617 / NBRC 0987 / NRRL Y-1542</strain>
    </source>
</reference>
<organism evidence="3 4">
    <name type="scientific">Cyberlindnera jadinii (strain ATCC 18201 / CBS 1600 / BCRC 20928 / JCM 3617 / NBRC 0987 / NRRL Y-1542)</name>
    <name type="common">Torula yeast</name>
    <name type="synonym">Candida utilis</name>
    <dbReference type="NCBI Taxonomy" id="983966"/>
    <lineage>
        <taxon>Eukaryota</taxon>
        <taxon>Fungi</taxon>
        <taxon>Dikarya</taxon>
        <taxon>Ascomycota</taxon>
        <taxon>Saccharomycotina</taxon>
        <taxon>Saccharomycetes</taxon>
        <taxon>Phaffomycetales</taxon>
        <taxon>Phaffomycetaceae</taxon>
        <taxon>Cyberlindnera</taxon>
    </lineage>
</organism>
<dbReference type="EMBL" id="CDQK01000004">
    <property type="protein sequence ID" value="CEP23381.1"/>
    <property type="molecule type" value="Genomic_DNA"/>
</dbReference>
<dbReference type="Proteomes" id="UP000038830">
    <property type="component" value="Unassembled WGS sequence"/>
</dbReference>
<accession>A0A0H5C5V4</accession>
<evidence type="ECO:0000313" key="4">
    <source>
        <dbReference type="Proteomes" id="UP000038830"/>
    </source>
</evidence>
<dbReference type="Gene3D" id="2.40.70.10">
    <property type="entry name" value="Acid Proteases"/>
    <property type="match status" value="2"/>
</dbReference>
<name>A0A0H5C5V4_CYBJN</name>
<dbReference type="PROSITE" id="PS51767">
    <property type="entry name" value="PEPTIDASE_A1"/>
    <property type="match status" value="1"/>
</dbReference>
<evidence type="ECO:0000259" key="2">
    <source>
        <dbReference type="PROSITE" id="PS51767"/>
    </source>
</evidence>
<gene>
    <name evidence="3" type="ORF">BN1211_3961</name>
</gene>
<protein>
    <recommendedName>
        <fullName evidence="2">Peptidase A1 domain-containing protein</fullName>
    </recommendedName>
</protein>
<feature type="signal peptide" evidence="1">
    <location>
        <begin position="1"/>
        <end position="19"/>
    </location>
</feature>
<feature type="chain" id="PRO_5005216540" description="Peptidase A1 domain-containing protein" evidence="1">
    <location>
        <begin position="20"/>
        <end position="359"/>
    </location>
</feature>